<comment type="subcellular location">
    <subcellularLocation>
        <location evidence="1 8">Cell membrane</location>
        <topology evidence="1 8">Multi-pass membrane protein</topology>
    </subcellularLocation>
</comment>
<evidence type="ECO:0000256" key="4">
    <source>
        <dbReference type="ARBA" id="ARBA00022475"/>
    </source>
</evidence>
<feature type="transmembrane region" description="Helical" evidence="8">
    <location>
        <begin position="38"/>
        <end position="63"/>
    </location>
</feature>
<evidence type="ECO:0000256" key="7">
    <source>
        <dbReference type="ARBA" id="ARBA00023136"/>
    </source>
</evidence>
<evidence type="ECO:0000313" key="11">
    <source>
        <dbReference type="Proteomes" id="UP000001591"/>
    </source>
</evidence>
<keyword evidence="11" id="KW-1185">Reference proteome</keyword>
<dbReference type="InterPro" id="IPR000515">
    <property type="entry name" value="MetI-like"/>
</dbReference>
<dbReference type="SUPFAM" id="SSF161098">
    <property type="entry name" value="MetI-like"/>
    <property type="match status" value="1"/>
</dbReference>
<dbReference type="PANTHER" id="PTHR42929">
    <property type="entry name" value="INNER MEMBRANE ABC TRANSPORTER PERMEASE PROTEIN YDCU-RELATED-RELATED"/>
    <property type="match status" value="1"/>
</dbReference>
<dbReference type="AlphaFoldDB" id="B6IMW5"/>
<dbReference type="Pfam" id="PF00528">
    <property type="entry name" value="BPD_transp_1"/>
    <property type="match status" value="1"/>
</dbReference>
<evidence type="ECO:0000256" key="6">
    <source>
        <dbReference type="ARBA" id="ARBA00022989"/>
    </source>
</evidence>
<evidence type="ECO:0000256" key="5">
    <source>
        <dbReference type="ARBA" id="ARBA00022692"/>
    </source>
</evidence>
<evidence type="ECO:0000313" key="10">
    <source>
        <dbReference type="EMBL" id="ACI98862.1"/>
    </source>
</evidence>
<sequence>MADMAGYTGATGGAAVSPPRRVHVGDLLRRVGITGKGVVTAVPFFWLLLFFLVPFLIVFKIALSQTTVGIPPYTPMFETVGEEGRTTITLIWDNFRFLVSDDLYVISYLNSLWIAFVSTLFCLLIGYPVAYALAKSEPRWRTPLLMMVILPFWTSFLIRVYAWIMLLRDDGLVTANLNAVLMALGVIDQPLQILYTPTAAYIGIVYSYLPFMILPLYATLEKLDNTLLEAAADLGCPPWKAFLTITLPLSIPGILAGSLLVFIPATGEFVIPALLGGPDTLMIGKVLWDEFFNSRDWPVASAVAIALLVFLVVPIMWFQSIQGRQQEQEGA</sequence>
<dbReference type="CDD" id="cd06261">
    <property type="entry name" value="TM_PBP2"/>
    <property type="match status" value="1"/>
</dbReference>
<evidence type="ECO:0000256" key="1">
    <source>
        <dbReference type="ARBA" id="ARBA00004651"/>
    </source>
</evidence>
<accession>B6IMW5</accession>
<dbReference type="GO" id="GO:0005886">
    <property type="term" value="C:plasma membrane"/>
    <property type="evidence" value="ECO:0007669"/>
    <property type="project" value="UniProtKB-SubCell"/>
</dbReference>
<keyword evidence="4" id="KW-1003">Cell membrane</keyword>
<feature type="transmembrane region" description="Helical" evidence="8">
    <location>
        <begin position="199"/>
        <end position="219"/>
    </location>
</feature>
<evidence type="ECO:0000256" key="8">
    <source>
        <dbReference type="RuleBase" id="RU363032"/>
    </source>
</evidence>
<dbReference type="KEGG" id="rce:RC1_1458"/>
<gene>
    <name evidence="10" type="primary">potH</name>
    <name evidence="10" type="ordered locus">RC1_1458</name>
</gene>
<feature type="transmembrane region" description="Helical" evidence="8">
    <location>
        <begin position="144"/>
        <end position="165"/>
    </location>
</feature>
<dbReference type="HOGENOM" id="CLU_016047_18_3_5"/>
<dbReference type="RefSeq" id="WP_012566649.1">
    <property type="nucleotide sequence ID" value="NC_011420.2"/>
</dbReference>
<dbReference type="STRING" id="414684.RC1_1458"/>
<dbReference type="PANTHER" id="PTHR42929:SF3">
    <property type="entry name" value="PUTRESCINE TRANSPORT SYSTEM PERMEASE PROTEIN POTH"/>
    <property type="match status" value="1"/>
</dbReference>
<comment type="similarity">
    <text evidence="2">Belongs to the binding-protein-dependent transport system permease family. CysTW subfamily.</text>
</comment>
<dbReference type="EMBL" id="CP000613">
    <property type="protein sequence ID" value="ACI98862.1"/>
    <property type="molecule type" value="Genomic_DNA"/>
</dbReference>
<keyword evidence="3 8" id="KW-0813">Transport</keyword>
<dbReference type="eggNOG" id="COG1176">
    <property type="taxonomic scope" value="Bacteria"/>
</dbReference>
<dbReference type="Gene3D" id="1.10.3720.10">
    <property type="entry name" value="MetI-like"/>
    <property type="match status" value="1"/>
</dbReference>
<keyword evidence="5 8" id="KW-0812">Transmembrane</keyword>
<proteinExistence type="inferred from homology"/>
<feature type="transmembrane region" description="Helical" evidence="8">
    <location>
        <begin position="239"/>
        <end position="262"/>
    </location>
</feature>
<dbReference type="PROSITE" id="PS50928">
    <property type="entry name" value="ABC_TM1"/>
    <property type="match status" value="1"/>
</dbReference>
<protein>
    <submittedName>
        <fullName evidence="10">Putrescine transport system permease protein PotH</fullName>
    </submittedName>
</protein>
<keyword evidence="6 8" id="KW-1133">Transmembrane helix</keyword>
<dbReference type="GO" id="GO:0055085">
    <property type="term" value="P:transmembrane transport"/>
    <property type="evidence" value="ECO:0007669"/>
    <property type="project" value="InterPro"/>
</dbReference>
<feature type="transmembrane region" description="Helical" evidence="8">
    <location>
        <begin position="300"/>
        <end position="318"/>
    </location>
</feature>
<dbReference type="Proteomes" id="UP000001591">
    <property type="component" value="Chromosome"/>
</dbReference>
<feature type="transmembrane region" description="Helical" evidence="8">
    <location>
        <begin position="112"/>
        <end position="132"/>
    </location>
</feature>
<feature type="domain" description="ABC transmembrane type-1" evidence="9">
    <location>
        <begin position="108"/>
        <end position="318"/>
    </location>
</feature>
<reference evidence="10 11" key="1">
    <citation type="journal article" date="2010" name="BMC Genomics">
        <title>Metabolic flexibility revealed in the genome of the cyst-forming alpha-1 proteobacterium Rhodospirillum centenum.</title>
        <authorList>
            <person name="Lu Y.K."/>
            <person name="Marden J."/>
            <person name="Han M."/>
            <person name="Swingley W.D."/>
            <person name="Mastrian S.D."/>
            <person name="Chowdhury S.R."/>
            <person name="Hao J."/>
            <person name="Helmy T."/>
            <person name="Kim S."/>
            <person name="Kurdoglu A.A."/>
            <person name="Matthies H.J."/>
            <person name="Rollo D."/>
            <person name="Stothard P."/>
            <person name="Blankenship R.E."/>
            <person name="Bauer C.E."/>
            <person name="Touchman J.W."/>
        </authorList>
    </citation>
    <scope>NUCLEOTIDE SEQUENCE [LARGE SCALE GENOMIC DNA]</scope>
    <source>
        <strain evidence="11">ATCC 51521 / SW</strain>
    </source>
</reference>
<name>B6IMW5_RHOCS</name>
<dbReference type="InterPro" id="IPR035906">
    <property type="entry name" value="MetI-like_sf"/>
</dbReference>
<keyword evidence="7 8" id="KW-0472">Membrane</keyword>
<organism evidence="10 11">
    <name type="scientific">Rhodospirillum centenum (strain ATCC 51521 / SW)</name>
    <dbReference type="NCBI Taxonomy" id="414684"/>
    <lineage>
        <taxon>Bacteria</taxon>
        <taxon>Pseudomonadati</taxon>
        <taxon>Pseudomonadota</taxon>
        <taxon>Alphaproteobacteria</taxon>
        <taxon>Rhodospirillales</taxon>
        <taxon>Rhodospirillaceae</taxon>
        <taxon>Rhodospirillum</taxon>
    </lineage>
</organism>
<evidence type="ECO:0000256" key="3">
    <source>
        <dbReference type="ARBA" id="ARBA00022448"/>
    </source>
</evidence>
<evidence type="ECO:0000256" key="2">
    <source>
        <dbReference type="ARBA" id="ARBA00007069"/>
    </source>
</evidence>
<evidence type="ECO:0000259" key="9">
    <source>
        <dbReference type="PROSITE" id="PS50928"/>
    </source>
</evidence>